<dbReference type="AlphaFoldDB" id="A0A6P1T3V2"/>
<evidence type="ECO:0000256" key="1">
    <source>
        <dbReference type="SAM" id="SignalP"/>
    </source>
</evidence>
<accession>A0A6P1T3V2</accession>
<evidence type="ECO:0008006" key="4">
    <source>
        <dbReference type="Google" id="ProtNLM"/>
    </source>
</evidence>
<sequence length="175" mass="18698">MRILIVPLSILAIGVAAMASAQGNERVAAYKDWSVFNPSDPKECYIVSQPVQTTAERGGQTVSVNRGEIRLFVTIRPDAGVNQEVSYTGGYPFRDGSTVDVSIGSDQHVMNVGAGESDQWAWPATPERDSALVAAMRRGTNAEVTAVSSRGTTTRDTFSLLGFTAALEEAARLCN</sequence>
<feature type="chain" id="PRO_5026870270" description="Invasion associated locus B family protein" evidence="1">
    <location>
        <begin position="22"/>
        <end position="175"/>
    </location>
</feature>
<dbReference type="Proteomes" id="UP000464495">
    <property type="component" value="Chromosome"/>
</dbReference>
<keyword evidence="1" id="KW-0732">Signal</keyword>
<dbReference type="InterPro" id="IPR038696">
    <property type="entry name" value="IalB_sf"/>
</dbReference>
<evidence type="ECO:0000313" key="2">
    <source>
        <dbReference type="EMBL" id="QHQ36425.1"/>
    </source>
</evidence>
<dbReference type="RefSeq" id="WP_161862971.1">
    <property type="nucleotide sequence ID" value="NZ_CP046620.1"/>
</dbReference>
<organism evidence="2 3">
    <name type="scientific">Algicella marina</name>
    <dbReference type="NCBI Taxonomy" id="2683284"/>
    <lineage>
        <taxon>Bacteria</taxon>
        <taxon>Pseudomonadati</taxon>
        <taxon>Pseudomonadota</taxon>
        <taxon>Alphaproteobacteria</taxon>
        <taxon>Rhodobacterales</taxon>
        <taxon>Paracoccaceae</taxon>
        <taxon>Algicella</taxon>
    </lineage>
</organism>
<proteinExistence type="predicted"/>
<dbReference type="Pfam" id="PF06776">
    <property type="entry name" value="IalB"/>
    <property type="match status" value="1"/>
</dbReference>
<evidence type="ECO:0000313" key="3">
    <source>
        <dbReference type="Proteomes" id="UP000464495"/>
    </source>
</evidence>
<reference evidence="2 3" key="1">
    <citation type="submission" date="2019-12" db="EMBL/GenBank/DDBJ databases">
        <title>Complete genome sequence of Algicella marina strain 9Alg 56(T) isolated from the red alga Tichocarpus crinitus.</title>
        <authorList>
            <person name="Kim S.-G."/>
            <person name="Nedashkovskaya O.I."/>
        </authorList>
    </citation>
    <scope>NUCLEOTIDE SEQUENCE [LARGE SCALE GENOMIC DNA]</scope>
    <source>
        <strain evidence="2 3">9Alg 56</strain>
    </source>
</reference>
<name>A0A6P1T3V2_9RHOB</name>
<keyword evidence="3" id="KW-1185">Reference proteome</keyword>
<dbReference type="EMBL" id="CP046620">
    <property type="protein sequence ID" value="QHQ36425.1"/>
    <property type="molecule type" value="Genomic_DNA"/>
</dbReference>
<gene>
    <name evidence="2" type="ORF">GO499_15195</name>
</gene>
<dbReference type="Gene3D" id="2.60.40.1880">
    <property type="entry name" value="Invasion associated locus B (IalB) protein"/>
    <property type="match status" value="1"/>
</dbReference>
<dbReference type="KEGG" id="amaq:GO499_15195"/>
<protein>
    <recommendedName>
        <fullName evidence="4">Invasion associated locus B family protein</fullName>
    </recommendedName>
</protein>
<dbReference type="InterPro" id="IPR010642">
    <property type="entry name" value="Invasion_prot_B"/>
</dbReference>
<feature type="signal peptide" evidence="1">
    <location>
        <begin position="1"/>
        <end position="21"/>
    </location>
</feature>